<evidence type="ECO:0008006" key="3">
    <source>
        <dbReference type="Google" id="ProtNLM"/>
    </source>
</evidence>
<name>A0A2N1N7J5_9GLOM</name>
<organism evidence="1 2">
    <name type="scientific">Rhizophagus irregularis</name>
    <dbReference type="NCBI Taxonomy" id="588596"/>
    <lineage>
        <taxon>Eukaryota</taxon>
        <taxon>Fungi</taxon>
        <taxon>Fungi incertae sedis</taxon>
        <taxon>Mucoromycota</taxon>
        <taxon>Glomeromycotina</taxon>
        <taxon>Glomeromycetes</taxon>
        <taxon>Glomerales</taxon>
        <taxon>Glomeraceae</taxon>
        <taxon>Rhizophagus</taxon>
    </lineage>
</organism>
<protein>
    <recommendedName>
        <fullName evidence="3">TLDc domain-containing protein</fullName>
    </recommendedName>
</protein>
<reference evidence="1 2" key="2">
    <citation type="submission" date="2017-10" db="EMBL/GenBank/DDBJ databases">
        <title>Extensive intraspecific genome diversity in a model arbuscular mycorrhizal fungus.</title>
        <authorList>
            <person name="Chen E.C.H."/>
            <person name="Morin E."/>
            <person name="Baudet D."/>
            <person name="Noel J."/>
            <person name="Ndikumana S."/>
            <person name="Charron P."/>
            <person name="St-Onge C."/>
            <person name="Giorgi J."/>
            <person name="Grigoriev I.V."/>
            <person name="Roux C."/>
            <person name="Martin F.M."/>
            <person name="Corradi N."/>
        </authorList>
    </citation>
    <scope>NUCLEOTIDE SEQUENCE [LARGE SCALE GENOMIC DNA]</scope>
    <source>
        <strain evidence="1 2">C2</strain>
    </source>
</reference>
<reference evidence="1 2" key="1">
    <citation type="submission" date="2016-04" db="EMBL/GenBank/DDBJ databases">
        <title>Genome analyses suggest a sexual origin of heterokaryosis in a supposedly ancient asexual fungus.</title>
        <authorList>
            <person name="Ropars J."/>
            <person name="Sedzielewska K."/>
            <person name="Noel J."/>
            <person name="Charron P."/>
            <person name="Farinelli L."/>
            <person name="Marton T."/>
            <person name="Kruger M."/>
            <person name="Pelin A."/>
            <person name="Brachmann A."/>
            <person name="Corradi N."/>
        </authorList>
    </citation>
    <scope>NUCLEOTIDE SEQUENCE [LARGE SCALE GENOMIC DNA]</scope>
    <source>
        <strain evidence="1 2">C2</strain>
    </source>
</reference>
<sequence length="170" mass="20005">MLCRQDIYLTPRLLITTDVALIASWIDKKKEHLIILKIYLLNLILSVICRASRDGFGIDKFHKHCDNKGPTVLIITPERLFLFSLTNRFNPILSRVNFEKEAIIWSKNEGPYFWLQDLYIKSSGSFINNIVGKSKQHSYEKKIINRETFEIEEYEVFQVIDNRLSTFIFS</sequence>
<dbReference type="EMBL" id="LLXL01000677">
    <property type="protein sequence ID" value="PKK69895.1"/>
    <property type="molecule type" value="Genomic_DNA"/>
</dbReference>
<gene>
    <name evidence="1" type="ORF">RhiirC2_850367</name>
</gene>
<dbReference type="AlphaFoldDB" id="A0A2N1N7J5"/>
<evidence type="ECO:0000313" key="1">
    <source>
        <dbReference type="EMBL" id="PKK69895.1"/>
    </source>
</evidence>
<accession>A0A2N1N7J5</accession>
<dbReference type="VEuPathDB" id="FungiDB:RhiirFUN_008335"/>
<dbReference type="Proteomes" id="UP000233469">
    <property type="component" value="Unassembled WGS sequence"/>
</dbReference>
<comment type="caution">
    <text evidence="1">The sequence shown here is derived from an EMBL/GenBank/DDBJ whole genome shotgun (WGS) entry which is preliminary data.</text>
</comment>
<evidence type="ECO:0000313" key="2">
    <source>
        <dbReference type="Proteomes" id="UP000233469"/>
    </source>
</evidence>
<proteinExistence type="predicted"/>